<name>A0ABS5JZB8_9BACT</name>
<evidence type="ECO:0000313" key="4">
    <source>
        <dbReference type="Proteomes" id="UP000708576"/>
    </source>
</evidence>
<accession>A0ABS5JZB8</accession>
<dbReference type="Pfam" id="PF13392">
    <property type="entry name" value="HNH_3"/>
    <property type="match status" value="1"/>
</dbReference>
<keyword evidence="4" id="KW-1185">Reference proteome</keyword>
<feature type="domain" description="NUMOD4" evidence="1">
    <location>
        <begin position="16"/>
        <end position="63"/>
    </location>
</feature>
<dbReference type="SUPFAM" id="SSF54060">
    <property type="entry name" value="His-Me finger endonucleases"/>
    <property type="match status" value="1"/>
</dbReference>
<comment type="caution">
    <text evidence="3">The sequence shown here is derived from an EMBL/GenBank/DDBJ whole genome shotgun (WGS) entry which is preliminary data.</text>
</comment>
<dbReference type="Gene3D" id="3.90.75.20">
    <property type="match status" value="1"/>
</dbReference>
<keyword evidence="3" id="KW-0255">Endonuclease</keyword>
<dbReference type="GO" id="GO:0004519">
    <property type="term" value="F:endonuclease activity"/>
    <property type="evidence" value="ECO:0007669"/>
    <property type="project" value="UniProtKB-KW"/>
</dbReference>
<dbReference type="InterPro" id="IPR044925">
    <property type="entry name" value="His-Me_finger_sf"/>
</dbReference>
<dbReference type="Proteomes" id="UP000708576">
    <property type="component" value="Unassembled WGS sequence"/>
</dbReference>
<gene>
    <name evidence="3" type="ORF">KEM10_18375</name>
</gene>
<dbReference type="Pfam" id="PF07463">
    <property type="entry name" value="NUMOD4"/>
    <property type="match status" value="1"/>
</dbReference>
<evidence type="ECO:0000259" key="2">
    <source>
        <dbReference type="Pfam" id="PF13392"/>
    </source>
</evidence>
<organism evidence="3 4">
    <name type="scientific">Carboxylicivirga linearis</name>
    <dbReference type="NCBI Taxonomy" id="1628157"/>
    <lineage>
        <taxon>Bacteria</taxon>
        <taxon>Pseudomonadati</taxon>
        <taxon>Bacteroidota</taxon>
        <taxon>Bacteroidia</taxon>
        <taxon>Marinilabiliales</taxon>
        <taxon>Marinilabiliaceae</taxon>
        <taxon>Carboxylicivirga</taxon>
    </lineage>
</organism>
<evidence type="ECO:0000259" key="1">
    <source>
        <dbReference type="Pfam" id="PF07463"/>
    </source>
</evidence>
<reference evidence="3 4" key="1">
    <citation type="journal article" date="2015" name="Int. J. Syst. Evol. Microbiol.">
        <title>Carboxylicivirga linearis sp. nov., isolated from a sea cucumber culture pond.</title>
        <authorList>
            <person name="Wang F.Q."/>
            <person name="Zhou Y.X."/>
            <person name="Lin X.Z."/>
            <person name="Chen G.J."/>
            <person name="Du Z.J."/>
        </authorList>
    </citation>
    <scope>NUCLEOTIDE SEQUENCE [LARGE SCALE GENOMIC DNA]</scope>
    <source>
        <strain evidence="3 4">FB218</strain>
    </source>
</reference>
<dbReference type="InterPro" id="IPR010902">
    <property type="entry name" value="NUMOD4"/>
</dbReference>
<keyword evidence="3" id="KW-0378">Hydrolase</keyword>
<dbReference type="RefSeq" id="WP_212217742.1">
    <property type="nucleotide sequence ID" value="NZ_JAGUCO010000020.1"/>
</dbReference>
<proteinExistence type="predicted"/>
<keyword evidence="3" id="KW-0540">Nuclease</keyword>
<feature type="domain" description="HNH nuclease" evidence="2">
    <location>
        <begin position="71"/>
        <end position="114"/>
    </location>
</feature>
<evidence type="ECO:0000313" key="3">
    <source>
        <dbReference type="EMBL" id="MBS2100259.1"/>
    </source>
</evidence>
<dbReference type="EMBL" id="JAGUCO010000020">
    <property type="protein sequence ID" value="MBS2100259.1"/>
    <property type="molecule type" value="Genomic_DNA"/>
</dbReference>
<protein>
    <submittedName>
        <fullName evidence="3">HNH endonuclease</fullName>
    </submittedName>
</protein>
<sequence length="188" mass="22087">MKPTQNTRKLRKIDDESWEQLTFTDKKYEISNYGRIKSYCYDKENGRIVKLGNIKGFYNVSLRVNGKKKSYLVHKLTAEYFVDKTSPDQDVVIHLDWNKQNNYFTNLKWVTKEESYKRMHKVLQEARKKAGKVVTSSKLSTHDVAVIKGMLEKGVKQNLIAKLFCVSEMQVSRIARKENWAEIEPKMD</sequence>
<dbReference type="InterPro" id="IPR003615">
    <property type="entry name" value="HNH_nuc"/>
</dbReference>